<proteinExistence type="predicted"/>
<accession>A0ACD5ZPN6</accession>
<reference evidence="1" key="2">
    <citation type="submission" date="2025-09" db="UniProtKB">
        <authorList>
            <consortium name="EnsemblPlants"/>
        </authorList>
    </citation>
    <scope>IDENTIFICATION</scope>
</reference>
<evidence type="ECO:0000313" key="2">
    <source>
        <dbReference type="Proteomes" id="UP001732700"/>
    </source>
</evidence>
<evidence type="ECO:0000313" key="1">
    <source>
        <dbReference type="EnsemblPlants" id="AVESA.00010b.r2.7AG1194040.1.CDS"/>
    </source>
</evidence>
<dbReference type="EnsemblPlants" id="AVESA.00010b.r2.7AG1194040.1">
    <property type="protein sequence ID" value="AVESA.00010b.r2.7AG1194040.1.CDS"/>
    <property type="gene ID" value="AVESA.00010b.r2.7AG1194040"/>
</dbReference>
<sequence length="865" mass="99082">MDRRSSSITPRDLECMLCDETAEPKALPLSLLEEITYGFSDEQEIGRGGFAVVYKGKLETMTVAVKRMSNTFMYEKEFHREVECLMMVKHENVVRFLGYCADTQGSMERYEGKFVMAEVQQKLLCFEYLPNGSLHDYITDMYHGLRWRDRYQIITGICQGLHYLHQKNILHLDLKPANILLDDNWVPKITDFGISRCFDQMQSQVITNIAGTPGYLAPESFGHTEVTYRNSYRLDIYSLGVVIIEIVTGKKGYHDVDKVVESWSNMLEKSRSKVQLEQVRVCLEIGIECTNFNPAKRPDTEHIISRLKSRSKVQREPVQIECTNFNPAKRPYSQLIISSPGETESMNGYNEAGVITSQQINPDMLNGSTHAFLLSYQHLHPDIRRCIEYCSIFPKGFKLRLVELVRMWIAQGFVKTSCATEDMEDVAEGYIQELVSCSFLQPMETSSGTDCCTINDVLHDILDKVAPKCFRIENGRWSRSYRREREAWEGDVPRDVQHLFIVNYDAKLITEKILGLENLLTLIVYSSIWPEQVEKEVIESIFKELPELRVLAISFSQEHFLCHDFSVPQSISELRHLRYFTFRTECRRTVILPSTLNKLQHIQFLDFGDCDNVEFNFADLINLCHLSCGSQVKLSNICKLTSLQTLPSGFEVRNEHGYELKQLRNLNKLCGRLEIIGLGNARSKEEAVEANLASKERITELVLSWDEDGDTRCNSPEVEAEVLEGLCPPVGLETLNVRDYEGSRYPDWMVGKQNGGPRNLQQLVFMRCGQLGGLAPPLVEAFPQLRVLQLWLCSWDALPCNLEHLTSLKELFIDGCLNIRSLPALPQSLEEFRLDGCNAELTKSCLTVGHPYWQKVEHIPKKYIG</sequence>
<name>A0ACD5ZPN6_AVESA</name>
<organism evidence="1 2">
    <name type="scientific">Avena sativa</name>
    <name type="common">Oat</name>
    <dbReference type="NCBI Taxonomy" id="4498"/>
    <lineage>
        <taxon>Eukaryota</taxon>
        <taxon>Viridiplantae</taxon>
        <taxon>Streptophyta</taxon>
        <taxon>Embryophyta</taxon>
        <taxon>Tracheophyta</taxon>
        <taxon>Spermatophyta</taxon>
        <taxon>Magnoliopsida</taxon>
        <taxon>Liliopsida</taxon>
        <taxon>Poales</taxon>
        <taxon>Poaceae</taxon>
        <taxon>BOP clade</taxon>
        <taxon>Pooideae</taxon>
        <taxon>Poodae</taxon>
        <taxon>Poeae</taxon>
        <taxon>Poeae Chloroplast Group 1 (Aveneae type)</taxon>
        <taxon>Aveninae</taxon>
        <taxon>Avena</taxon>
    </lineage>
</organism>
<keyword evidence="2" id="KW-1185">Reference proteome</keyword>
<dbReference type="Proteomes" id="UP001732700">
    <property type="component" value="Chromosome 7A"/>
</dbReference>
<reference evidence="1" key="1">
    <citation type="submission" date="2021-05" db="EMBL/GenBank/DDBJ databases">
        <authorList>
            <person name="Scholz U."/>
            <person name="Mascher M."/>
            <person name="Fiebig A."/>
        </authorList>
    </citation>
    <scope>NUCLEOTIDE SEQUENCE [LARGE SCALE GENOMIC DNA]</scope>
</reference>
<protein>
    <submittedName>
        <fullName evidence="1">Uncharacterized protein</fullName>
    </submittedName>
</protein>